<dbReference type="STRING" id="10116.ENSRNOP00000066908"/>
<dbReference type="InterPro" id="IPR027413">
    <property type="entry name" value="GROEL-like_equatorial_sf"/>
</dbReference>
<evidence type="ECO:0000256" key="3">
    <source>
        <dbReference type="ARBA" id="ARBA00022840"/>
    </source>
</evidence>
<dbReference type="KEGG" id="rno:499967"/>
<dbReference type="PANTHER" id="PTHR11353">
    <property type="entry name" value="CHAPERONIN"/>
    <property type="match status" value="1"/>
</dbReference>
<dbReference type="iPTMnet" id="Q3B7U6"/>
<dbReference type="GO" id="GO:0051082">
    <property type="term" value="F:unfolded protein binding"/>
    <property type="evidence" value="ECO:0000318"/>
    <property type="project" value="GO_Central"/>
</dbReference>
<keyword evidence="4 5" id="KW-0143">Chaperone</keyword>
<dbReference type="InterPro" id="IPR002423">
    <property type="entry name" value="Cpn60/GroEL/TCP-1"/>
</dbReference>
<dbReference type="PROSITE" id="PS00750">
    <property type="entry name" value="TCP1_1"/>
    <property type="match status" value="1"/>
</dbReference>
<evidence type="ECO:0000256" key="4">
    <source>
        <dbReference type="ARBA" id="ARBA00023186"/>
    </source>
</evidence>
<name>Q3B7U6_RAT</name>
<keyword evidence="7" id="KW-1185">Reference proteome</keyword>
<dbReference type="Gene3D" id="3.50.7.10">
    <property type="entry name" value="GroEL"/>
    <property type="match status" value="1"/>
</dbReference>
<evidence type="ECO:0000313" key="7">
    <source>
        <dbReference type="Proteomes" id="UP000002494"/>
    </source>
</evidence>
<sequence length="629" mass="67954">MPPPPSTPPKTPNTMAFLHSSSIVQFECRHSNTSSRLLLILVLVLCGTLGTSVPSKQPRQSSLGTRSVSELSTVKVTQTKVQSDLELPQRLKLGLEKNPESQGEEPLCILRATAAAQTLASIIRSCYGPYGLQKFLVSAQGETVCTGHAAAILKALELEHPAARFVQELAQTQAENTGDGTAFVVLLTEALLEQAQYLLWAGLTPAQLREAFVTATAEVLTALPSLAICSLGPLEDPSWALYSVMSTHTLSNAEYLTKLVAQACWISREPNGSFKPESIVVCILQGGILTDSRIIPGIAICGKLCGRKTEVLNDARVALFNCPFGPSNPFAPATLRLSSPEELIRFRKQTEQVEMEIAELAMMGINVAVVLGEVNERSVDQADYCGVMVIQVKSRKEIVYLSDKLGVPLLNRILPPLEPGKCHKVYRMEFGESALIMFEWEREIAPFLSVVLRGPTIQGLRGAEQAVYYGIDAFSQLCQDPRLLPGAGATEMALARMLVDKGSRLDGPNGLAFQAFAQALSSLPKTLAENAGLAAQSVLAEMSGYHQAGNFVIGVGTDGLVNVAQEGIWDILRTKAQGLQAVTGLVQQLVTVDQIIVARKTPRYRLIPQSAQNANTSSPLRAKFFGKYE</sequence>
<comment type="similarity">
    <text evidence="1 5">Belongs to the TCP-1 chaperonin family.</text>
</comment>
<reference evidence="6" key="4">
    <citation type="submission" date="2025-09" db="UniProtKB">
        <authorList>
            <consortium name="Ensembl"/>
        </authorList>
    </citation>
    <scope>IDENTIFICATION</scope>
    <source>
        <strain evidence="6">Brown Norway</strain>
    </source>
</reference>
<dbReference type="GO" id="GO:0140662">
    <property type="term" value="F:ATP-dependent protein folding chaperone"/>
    <property type="evidence" value="ECO:0007669"/>
    <property type="project" value="InterPro"/>
</dbReference>
<dbReference type="FunCoup" id="Q3B7U6">
    <property type="interactions" value="38"/>
</dbReference>
<protein>
    <submittedName>
        <fullName evidence="6">Chaperonin containing TCP1 subunit 8 like 2</fullName>
    </submittedName>
</protein>
<dbReference type="SUPFAM" id="SSF48592">
    <property type="entry name" value="GroEL equatorial domain-like"/>
    <property type="match status" value="1"/>
</dbReference>
<dbReference type="GO" id="GO:0016887">
    <property type="term" value="F:ATP hydrolysis activity"/>
    <property type="evidence" value="ECO:0007669"/>
    <property type="project" value="InterPro"/>
</dbReference>
<accession>Q3B7U6</accession>
<dbReference type="AlphaFoldDB" id="Q3B7U6"/>
<dbReference type="RGD" id="1561536">
    <property type="gene designation" value="Cct8l2"/>
</dbReference>
<keyword evidence="3 5" id="KW-0067">ATP-binding</keyword>
<dbReference type="OMA" id="YSVMNTH"/>
<dbReference type="HOGENOM" id="CLU_008891_4_2_1"/>
<reference evidence="6" key="3">
    <citation type="submission" date="2025-08" db="UniProtKB">
        <authorList>
            <consortium name="Ensembl"/>
        </authorList>
    </citation>
    <scope>IDENTIFICATION</scope>
    <source>
        <strain evidence="6">Brown Norway</strain>
    </source>
</reference>
<evidence type="ECO:0000256" key="1">
    <source>
        <dbReference type="ARBA" id="ARBA00008020"/>
    </source>
</evidence>
<dbReference type="InterPro" id="IPR027409">
    <property type="entry name" value="GroEL-like_apical_dom_sf"/>
</dbReference>
<dbReference type="AGR" id="RGD:1561536"/>
<dbReference type="Gene3D" id="3.30.260.10">
    <property type="entry name" value="TCP-1-like chaperonin intermediate domain"/>
    <property type="match status" value="1"/>
</dbReference>
<dbReference type="GO" id="GO:0005832">
    <property type="term" value="C:chaperonin-containing T-complex"/>
    <property type="evidence" value="ECO:0000318"/>
    <property type="project" value="GO_Central"/>
</dbReference>
<dbReference type="Gene3D" id="1.10.560.10">
    <property type="entry name" value="GroEL-like equatorial domain"/>
    <property type="match status" value="1"/>
</dbReference>
<dbReference type="InterPro" id="IPR017998">
    <property type="entry name" value="Chaperone_TCP-1"/>
</dbReference>
<dbReference type="PhosphoSitePlus" id="Q3B7U6"/>
<organism evidence="6 7">
    <name type="scientific">Rattus norvegicus</name>
    <name type="common">Rat</name>
    <dbReference type="NCBI Taxonomy" id="10116"/>
    <lineage>
        <taxon>Eukaryota</taxon>
        <taxon>Metazoa</taxon>
        <taxon>Chordata</taxon>
        <taxon>Craniata</taxon>
        <taxon>Vertebrata</taxon>
        <taxon>Euteleostomi</taxon>
        <taxon>Mammalia</taxon>
        <taxon>Eutheria</taxon>
        <taxon>Euarchontoglires</taxon>
        <taxon>Glires</taxon>
        <taxon>Rodentia</taxon>
        <taxon>Myomorpha</taxon>
        <taxon>Muroidea</taxon>
        <taxon>Muridae</taxon>
        <taxon>Murinae</taxon>
        <taxon>Rattus</taxon>
    </lineage>
</organism>
<dbReference type="InterPro" id="IPR027410">
    <property type="entry name" value="TCP-1-like_intermed_sf"/>
</dbReference>
<evidence type="ECO:0000313" key="6">
    <source>
        <dbReference type="Ensembl" id="ENSRNOP00000066908.2"/>
    </source>
</evidence>
<dbReference type="GeneTree" id="ENSGT00940000163221"/>
<dbReference type="SMR" id="Q3B7U6"/>
<dbReference type="SUPFAM" id="SSF54849">
    <property type="entry name" value="GroEL-intermediate domain like"/>
    <property type="match status" value="1"/>
</dbReference>
<dbReference type="OrthoDB" id="1748577at2759"/>
<evidence type="ECO:0000256" key="2">
    <source>
        <dbReference type="ARBA" id="ARBA00022741"/>
    </source>
</evidence>
<dbReference type="PaxDb" id="10116-ENSRNOP00000066908"/>
<dbReference type="Proteomes" id="UP000002494">
    <property type="component" value="Chromosome 4"/>
</dbReference>
<dbReference type="eggNOG" id="KOG0362">
    <property type="taxonomic scope" value="Eukaryota"/>
</dbReference>
<dbReference type="GO" id="GO:0005524">
    <property type="term" value="F:ATP binding"/>
    <property type="evidence" value="ECO:0007669"/>
    <property type="project" value="UniProtKB-KW"/>
</dbReference>
<evidence type="ECO:0000256" key="5">
    <source>
        <dbReference type="RuleBase" id="RU004187"/>
    </source>
</evidence>
<dbReference type="PRINTS" id="PR00304">
    <property type="entry name" value="TCOMPLEXTCP1"/>
</dbReference>
<dbReference type="Bgee" id="ENSRNOG00000047114">
    <property type="expression patterns" value="Expressed in testis and 2 other cell types or tissues"/>
</dbReference>
<evidence type="ECO:0007829" key="9">
    <source>
        <dbReference type="PubMed" id="22673903"/>
    </source>
</evidence>
<proteinExistence type="evidence at protein level"/>
<reference evidence="9" key="1">
    <citation type="journal article" date="2012" name="Nat. Commun.">
        <title>Quantitative maps of protein phosphorylation sites across 14 different rat organs and tissues.</title>
        <authorList>
            <person name="Lundby A."/>
            <person name="Secher A."/>
            <person name="Lage K."/>
            <person name="Nordsborg N.B."/>
            <person name="Dmytriyev A."/>
            <person name="Lundby C."/>
            <person name="Olsen J.V."/>
        </authorList>
    </citation>
    <scope>IDENTIFICATION BY MASS SPECTROMETRY [LARGE SCALE ANALYSIS]</scope>
</reference>
<dbReference type="Ensembl" id="ENSRNOT00000074846.4">
    <property type="protein sequence ID" value="ENSRNOP00000066908.2"/>
    <property type="gene ID" value="ENSRNOG00000047114.4"/>
</dbReference>
<dbReference type="InterPro" id="IPR002194">
    <property type="entry name" value="Chaperonin_TCP-1_CS"/>
</dbReference>
<dbReference type="Pfam" id="PF00118">
    <property type="entry name" value="Cpn60_TCP1"/>
    <property type="match status" value="1"/>
</dbReference>
<dbReference type="SUPFAM" id="SSF52029">
    <property type="entry name" value="GroEL apical domain-like"/>
    <property type="match status" value="1"/>
</dbReference>
<dbReference type="GO" id="GO:0006457">
    <property type="term" value="P:protein folding"/>
    <property type="evidence" value="ECO:0000318"/>
    <property type="project" value="GO_Central"/>
</dbReference>
<dbReference type="CTD" id="150160"/>
<gene>
    <name evidence="6 8" type="primary">Cct8l2</name>
    <name evidence="8" type="synonym">Cct8l1</name>
    <name evidence="8" type="synonym">LOC102553845</name>
</gene>
<keyword evidence="2 5" id="KW-0547">Nucleotide-binding</keyword>
<reference evidence="6" key="2">
    <citation type="submission" date="2024-01" db="EMBL/GenBank/DDBJ databases">
        <title>GRCr8: a new rat reference genome assembly contstructed from accurate long reads and long range scaffolding.</title>
        <authorList>
            <person name="Doris P.A."/>
            <person name="Kalbfleisch T."/>
            <person name="Li K."/>
            <person name="Howe K."/>
            <person name="Wood J."/>
        </authorList>
    </citation>
    <scope>NUCLEOTIDE SEQUENCE [LARGE SCALE GENOMIC DNA]</scope>
    <source>
        <strain evidence="6">Brown Norway</strain>
    </source>
</reference>
<evidence type="ECO:0000313" key="8">
    <source>
        <dbReference type="RGD" id="1561536"/>
    </source>
</evidence>